<dbReference type="AlphaFoldDB" id="A0A9D2A837"/>
<reference evidence="3" key="1">
    <citation type="journal article" date="2021" name="PeerJ">
        <title>Extensive microbial diversity within the chicken gut microbiome revealed by metagenomics and culture.</title>
        <authorList>
            <person name="Gilroy R."/>
            <person name="Ravi A."/>
            <person name="Getino M."/>
            <person name="Pursley I."/>
            <person name="Horton D.L."/>
            <person name="Alikhan N.F."/>
            <person name="Baker D."/>
            <person name="Gharbi K."/>
            <person name="Hall N."/>
            <person name="Watson M."/>
            <person name="Adriaenssens E.M."/>
            <person name="Foster-Nyarko E."/>
            <person name="Jarju S."/>
            <person name="Secka A."/>
            <person name="Antonio M."/>
            <person name="Oren A."/>
            <person name="Chaudhuri R.R."/>
            <person name="La Ragione R."/>
            <person name="Hildebrand F."/>
            <person name="Pallen M.J."/>
        </authorList>
    </citation>
    <scope>NUCLEOTIDE SEQUENCE</scope>
    <source>
        <strain evidence="3">ChiHejej3B27-3195</strain>
    </source>
</reference>
<comment type="caution">
    <text evidence="3">The sequence shown here is derived from an EMBL/GenBank/DDBJ whole genome shotgun (WGS) entry which is preliminary data.</text>
</comment>
<keyword evidence="1" id="KW-1133">Transmembrane helix</keyword>
<feature type="transmembrane region" description="Helical" evidence="1">
    <location>
        <begin position="39"/>
        <end position="57"/>
    </location>
</feature>
<sequence length="132" mass="13584">MEVITDLLERNDLLVAFVVVGALMLISGYLSKTLTRGRLQGSAIAIIFGLVLAYFGGLHTGGEAGLADIAIFSGLGLMGGAMLRDFAIVATAYGVDLQEIKRSGLSGVVALLAGIFVSFIVGALVAVAFGYT</sequence>
<protein>
    <submittedName>
        <fullName evidence="3">Malonate transporter subunit MadM</fullName>
    </submittedName>
</protein>
<feature type="transmembrane region" description="Helical" evidence="1">
    <location>
        <begin position="107"/>
        <end position="131"/>
    </location>
</feature>
<feature type="domain" description="Malonate/sodium symporter MadM subunit N-terminal" evidence="2">
    <location>
        <begin position="5"/>
        <end position="132"/>
    </location>
</feature>
<dbReference type="InterPro" id="IPR018402">
    <property type="entry name" value="Mal/Na_symporter_MadM_N"/>
</dbReference>
<name>A0A9D2A837_9MICC</name>
<evidence type="ECO:0000259" key="2">
    <source>
        <dbReference type="Pfam" id="PF03818"/>
    </source>
</evidence>
<dbReference type="Pfam" id="PF03818">
    <property type="entry name" value="MadM"/>
    <property type="match status" value="1"/>
</dbReference>
<evidence type="ECO:0000313" key="3">
    <source>
        <dbReference type="EMBL" id="HIX00266.1"/>
    </source>
</evidence>
<reference evidence="3" key="2">
    <citation type="submission" date="2021-04" db="EMBL/GenBank/DDBJ databases">
        <authorList>
            <person name="Gilroy R."/>
        </authorList>
    </citation>
    <scope>NUCLEOTIDE SEQUENCE</scope>
    <source>
        <strain evidence="3">ChiHejej3B27-3195</strain>
    </source>
</reference>
<evidence type="ECO:0000313" key="4">
    <source>
        <dbReference type="Proteomes" id="UP000824151"/>
    </source>
</evidence>
<feature type="non-terminal residue" evidence="3">
    <location>
        <position position="132"/>
    </location>
</feature>
<organism evidence="3 4">
    <name type="scientific">Candidatus Nesterenkonia stercoripullorum</name>
    <dbReference type="NCBI Taxonomy" id="2838701"/>
    <lineage>
        <taxon>Bacteria</taxon>
        <taxon>Bacillati</taxon>
        <taxon>Actinomycetota</taxon>
        <taxon>Actinomycetes</taxon>
        <taxon>Micrococcales</taxon>
        <taxon>Micrococcaceae</taxon>
        <taxon>Nesterenkonia</taxon>
    </lineage>
</organism>
<feature type="transmembrane region" description="Helical" evidence="1">
    <location>
        <begin position="13"/>
        <end position="30"/>
    </location>
</feature>
<keyword evidence="1" id="KW-0812">Transmembrane</keyword>
<proteinExistence type="predicted"/>
<accession>A0A9D2A837</accession>
<evidence type="ECO:0000256" key="1">
    <source>
        <dbReference type="SAM" id="Phobius"/>
    </source>
</evidence>
<dbReference type="EMBL" id="DXGD01000333">
    <property type="protein sequence ID" value="HIX00266.1"/>
    <property type="molecule type" value="Genomic_DNA"/>
</dbReference>
<dbReference type="Proteomes" id="UP000824151">
    <property type="component" value="Unassembled WGS sequence"/>
</dbReference>
<feature type="transmembrane region" description="Helical" evidence="1">
    <location>
        <begin position="69"/>
        <end position="95"/>
    </location>
</feature>
<keyword evidence="1" id="KW-0472">Membrane</keyword>
<gene>
    <name evidence="3" type="ORF">H9871_08995</name>
</gene>